<dbReference type="SUPFAM" id="SSF54184">
    <property type="entry name" value="Penicillin-binding protein 2x (pbp-2x), c-terminal domain"/>
    <property type="match status" value="2"/>
</dbReference>
<organism evidence="6 7">
    <name type="scientific">Limosilactobacillus gastricus PS3</name>
    <dbReference type="NCBI Taxonomy" id="1144300"/>
    <lineage>
        <taxon>Bacteria</taxon>
        <taxon>Bacillati</taxon>
        <taxon>Bacillota</taxon>
        <taxon>Bacilli</taxon>
        <taxon>Lactobacillales</taxon>
        <taxon>Lactobacillaceae</taxon>
        <taxon>Limosilactobacillus</taxon>
    </lineage>
</organism>
<dbReference type="PANTHER" id="PTHR30627:SF26">
    <property type="entry name" value="PENICILLIN-BINDING PROTEIN 2B"/>
    <property type="match status" value="1"/>
</dbReference>
<comment type="subcellular location">
    <subcellularLocation>
        <location evidence="1">Cell membrane</location>
        <topology evidence="1">Single-pass membrane protein</topology>
    </subcellularLocation>
</comment>
<accession>H4GL78</accession>
<dbReference type="Gene3D" id="3.90.1310.10">
    <property type="entry name" value="Penicillin-binding protein 2a (Domain 2)"/>
    <property type="match status" value="1"/>
</dbReference>
<reference evidence="6 7" key="1">
    <citation type="journal article" date="2013" name="Genome Announc.">
        <title>Genome Sequence of Lactobacillus gastricus PS3, a Strain Isolated from Human Milk.</title>
        <authorList>
            <person name="Martin V."/>
            <person name="Cardenas N."/>
            <person name="Jimenez E."/>
            <person name="Maldonado A."/>
            <person name="Rodriguez J.M."/>
            <person name="Fernandez L."/>
        </authorList>
    </citation>
    <scope>NUCLEOTIDE SEQUENCE [LARGE SCALE GENOMIC DNA]</scope>
    <source>
        <strain evidence="6 7">PS3</strain>
    </source>
</reference>
<dbReference type="Proteomes" id="UP000004567">
    <property type="component" value="Unassembled WGS sequence"/>
</dbReference>
<keyword evidence="4" id="KW-0812">Transmembrane</keyword>
<feature type="transmembrane region" description="Helical" evidence="4">
    <location>
        <begin position="21"/>
        <end position="40"/>
    </location>
</feature>
<dbReference type="CDD" id="cd06576">
    <property type="entry name" value="PASTA_Pbp2x-like_1"/>
    <property type="match status" value="1"/>
</dbReference>
<dbReference type="InterPro" id="IPR050515">
    <property type="entry name" value="Beta-lactam/transpept"/>
</dbReference>
<dbReference type="Pfam" id="PF00905">
    <property type="entry name" value="Transpeptidase"/>
    <property type="match status" value="1"/>
</dbReference>
<feature type="domain" description="PASTA" evidence="5">
    <location>
        <begin position="657"/>
        <end position="714"/>
    </location>
</feature>
<dbReference type="InterPro" id="IPR005311">
    <property type="entry name" value="PBP_dimer"/>
</dbReference>
<dbReference type="GO" id="GO:0071555">
    <property type="term" value="P:cell wall organization"/>
    <property type="evidence" value="ECO:0007669"/>
    <property type="project" value="TreeGrafter"/>
</dbReference>
<comment type="similarity">
    <text evidence="2">Belongs to the transpeptidase family.</text>
</comment>
<evidence type="ECO:0000313" key="6">
    <source>
        <dbReference type="EMBL" id="EHS84708.1"/>
    </source>
</evidence>
<dbReference type="InterPro" id="IPR012338">
    <property type="entry name" value="Beta-lactam/transpept-like"/>
</dbReference>
<dbReference type="Gene3D" id="3.40.710.10">
    <property type="entry name" value="DD-peptidase/beta-lactamase superfamily"/>
    <property type="match status" value="1"/>
</dbReference>
<dbReference type="InterPro" id="IPR036138">
    <property type="entry name" value="PBP_dimer_sf"/>
</dbReference>
<sequence length="715" mass="77586">MPKIRIKANKSNQRDPKAFGKWLFFVVGALFVVFGIRFAYISIGKHVKGYDLATLAKQRYTSSSTIQAKRGKIYDANGGTLATNTSRYTVYAIISHSYKSTSGKKLYVQNKRKTAKILAKQLGMSEKKVYQLLNPANKKTYQVQFGTKGSNLTASQMLKIKQYHLPGIKFTKTSAREYPEGNFLSQILGQTTTKVNSKTHQTSLVGTMGLESYFNKILSGENGVKSVRQDVYGYKLSSSEAGGRKVKDGGNVYTTIDEQVQNMLETTMQSVEDKTQAESLTGIVVEAKTGKILAASQRPNLTSDTPTWVNALTQTTYEPGSTMKIFALSAAINSGKFNPNKTYQSGSYSLGGGKITDWKTEGWGTITYQEAIDRSSNVGFAHIEQDMGAKTWLKYIKAFGFLKAAKVYGLGQEGSGSTTYSGSLEQANTAFGQGITVTGMQIIQALTAVANNGKMMQPYIISKVTDSNGKTIKKIKPKQIATPITSKTSKQVLNYLKGVIYNDDGTGQAYKVDGYTIAGKTGTAQIAGSNGSYETGTYDYIYSFAGFAPANNPRYIVYVTMTKPKTVDQSAENTISTITTPIIKFLLDRDKSASKKSPGTIKMPNLIGMNINSAAKSLTKNNISVTTLGSGKKVTKQSVTAGERVMVKNRIFLLTGGTYQMPDVSGWSQADVNELGQLLGLKVKTSGTGFVSKQSITQGTTIKQGQTLTVTLAKK</sequence>
<dbReference type="Pfam" id="PF03793">
    <property type="entry name" value="PASTA"/>
    <property type="match status" value="2"/>
</dbReference>
<keyword evidence="4" id="KW-1133">Transmembrane helix</keyword>
<dbReference type="Gene3D" id="3.30.70.2110">
    <property type="match status" value="1"/>
</dbReference>
<evidence type="ECO:0000256" key="3">
    <source>
        <dbReference type="ARBA" id="ARBA00023136"/>
    </source>
</evidence>
<dbReference type="PATRIC" id="fig|1144300.3.peg.1841"/>
<dbReference type="CDD" id="cd06575">
    <property type="entry name" value="PASTA_Pbp2x-like_2"/>
    <property type="match status" value="1"/>
</dbReference>
<dbReference type="STRING" id="1144300.PS3_8096"/>
<dbReference type="Gene3D" id="2.20.70.70">
    <property type="match status" value="1"/>
</dbReference>
<feature type="domain" description="PASTA" evidence="5">
    <location>
        <begin position="597"/>
        <end position="656"/>
    </location>
</feature>
<protein>
    <submittedName>
        <fullName evidence="6">Penicillin binding protein 2B</fullName>
    </submittedName>
</protein>
<dbReference type="SUPFAM" id="SSF56519">
    <property type="entry name" value="Penicillin binding protein dimerisation domain"/>
    <property type="match status" value="1"/>
</dbReference>
<dbReference type="SUPFAM" id="SSF56601">
    <property type="entry name" value="beta-lactamase/transpeptidase-like"/>
    <property type="match status" value="1"/>
</dbReference>
<comment type="caution">
    <text evidence="6">The sequence shown here is derived from an EMBL/GenBank/DDBJ whole genome shotgun (WGS) entry which is preliminary data.</text>
</comment>
<dbReference type="Pfam" id="PF03717">
    <property type="entry name" value="PBP_dimer"/>
    <property type="match status" value="1"/>
</dbReference>
<dbReference type="AlphaFoldDB" id="H4GL78"/>
<dbReference type="InterPro" id="IPR005543">
    <property type="entry name" value="PASTA_dom"/>
</dbReference>
<keyword evidence="3 4" id="KW-0472">Membrane</keyword>
<name>H4GL78_9LACO</name>
<evidence type="ECO:0000259" key="5">
    <source>
        <dbReference type="PROSITE" id="PS51178"/>
    </source>
</evidence>
<evidence type="ECO:0000256" key="2">
    <source>
        <dbReference type="ARBA" id="ARBA00007171"/>
    </source>
</evidence>
<evidence type="ECO:0000313" key="7">
    <source>
        <dbReference type="Proteomes" id="UP000004567"/>
    </source>
</evidence>
<dbReference type="GO" id="GO:0005886">
    <property type="term" value="C:plasma membrane"/>
    <property type="evidence" value="ECO:0007669"/>
    <property type="project" value="UniProtKB-SubCell"/>
</dbReference>
<dbReference type="PROSITE" id="PS51178">
    <property type="entry name" value="PASTA"/>
    <property type="match status" value="2"/>
</dbReference>
<dbReference type="InterPro" id="IPR001460">
    <property type="entry name" value="PCN-bd_Tpept"/>
</dbReference>
<dbReference type="GO" id="GO:0008658">
    <property type="term" value="F:penicillin binding"/>
    <property type="evidence" value="ECO:0007669"/>
    <property type="project" value="InterPro"/>
</dbReference>
<evidence type="ECO:0000256" key="4">
    <source>
        <dbReference type="SAM" id="Phobius"/>
    </source>
</evidence>
<gene>
    <name evidence="6" type="ORF">PS3_8096</name>
</gene>
<dbReference type="EMBL" id="AICN01000078">
    <property type="protein sequence ID" value="EHS84708.1"/>
    <property type="molecule type" value="Genomic_DNA"/>
</dbReference>
<dbReference type="PANTHER" id="PTHR30627">
    <property type="entry name" value="PEPTIDOGLYCAN D,D-TRANSPEPTIDASE"/>
    <property type="match status" value="1"/>
</dbReference>
<dbReference type="SMART" id="SM00740">
    <property type="entry name" value="PASTA"/>
    <property type="match status" value="2"/>
</dbReference>
<evidence type="ECO:0000256" key="1">
    <source>
        <dbReference type="ARBA" id="ARBA00004162"/>
    </source>
</evidence>
<proteinExistence type="inferred from homology"/>